<evidence type="ECO:0000256" key="12">
    <source>
        <dbReference type="ARBA" id="ARBA00023293"/>
    </source>
</evidence>
<reference evidence="19" key="3">
    <citation type="submission" date="2015-06" db="UniProtKB">
        <authorList>
            <consortium name="EnsemblMetazoa"/>
        </authorList>
    </citation>
    <scope>IDENTIFICATION</scope>
</reference>
<dbReference type="EC" id="4.6.1.2" evidence="2 14"/>
<dbReference type="InterPro" id="IPR001828">
    <property type="entry name" value="ANF_lig-bd_rcpt"/>
</dbReference>
<dbReference type="Gene3D" id="3.30.70.1230">
    <property type="entry name" value="Nucleotide cyclase"/>
    <property type="match status" value="1"/>
</dbReference>
<dbReference type="GO" id="GO:0006182">
    <property type="term" value="P:cGMP biosynthetic process"/>
    <property type="evidence" value="ECO:0000318"/>
    <property type="project" value="GO_Central"/>
</dbReference>
<evidence type="ECO:0000259" key="17">
    <source>
        <dbReference type="PROSITE" id="PS50125"/>
    </source>
</evidence>
<evidence type="ECO:0000256" key="6">
    <source>
        <dbReference type="ARBA" id="ARBA00022989"/>
    </source>
</evidence>
<feature type="domain" description="Protein kinase" evidence="16">
    <location>
        <begin position="418"/>
        <end position="697"/>
    </location>
</feature>
<organism evidence="19 20">
    <name type="scientific">Helobdella robusta</name>
    <name type="common">Californian leech</name>
    <dbReference type="NCBI Taxonomy" id="6412"/>
    <lineage>
        <taxon>Eukaryota</taxon>
        <taxon>Metazoa</taxon>
        <taxon>Spiralia</taxon>
        <taxon>Lophotrochozoa</taxon>
        <taxon>Annelida</taxon>
        <taxon>Clitellata</taxon>
        <taxon>Hirudinea</taxon>
        <taxon>Rhynchobdellida</taxon>
        <taxon>Glossiphoniidae</taxon>
        <taxon>Helobdella</taxon>
    </lineage>
</organism>
<dbReference type="PANTHER" id="PTHR11920:SF501">
    <property type="entry name" value="GUANYLATE CYCLASE 32E"/>
    <property type="match status" value="1"/>
</dbReference>
<dbReference type="GO" id="GO:0005525">
    <property type="term" value="F:GTP binding"/>
    <property type="evidence" value="ECO:0007669"/>
    <property type="project" value="UniProtKB-KW"/>
</dbReference>
<dbReference type="CTD" id="20216091"/>
<evidence type="ECO:0000256" key="1">
    <source>
        <dbReference type="ARBA" id="ARBA00004479"/>
    </source>
</evidence>
<dbReference type="InterPro" id="IPR028082">
    <property type="entry name" value="Peripla_BP_I"/>
</dbReference>
<dbReference type="SUPFAM" id="SSF56112">
    <property type="entry name" value="Protein kinase-like (PK-like)"/>
    <property type="match status" value="1"/>
</dbReference>
<evidence type="ECO:0000256" key="4">
    <source>
        <dbReference type="ARBA" id="ARBA00022729"/>
    </source>
</evidence>
<dbReference type="PROSITE" id="PS00452">
    <property type="entry name" value="GUANYLATE_CYCLASE_1"/>
    <property type="match status" value="1"/>
</dbReference>
<dbReference type="FunCoup" id="T1G4U3">
    <property type="interactions" value="60"/>
</dbReference>
<feature type="compositionally biased region" description="Low complexity" evidence="15">
    <location>
        <begin position="1025"/>
        <end position="1045"/>
    </location>
</feature>
<evidence type="ECO:0000313" key="19">
    <source>
        <dbReference type="EnsemblMetazoa" id="HelroP82615"/>
    </source>
</evidence>
<dbReference type="eggNOG" id="KOG1023">
    <property type="taxonomic scope" value="Eukaryota"/>
</dbReference>
<dbReference type="RefSeq" id="XP_009021118.1">
    <property type="nucleotide sequence ID" value="XM_009022870.1"/>
</dbReference>
<dbReference type="GO" id="GO:0007168">
    <property type="term" value="P:receptor guanylyl cyclase signaling pathway"/>
    <property type="evidence" value="ECO:0000318"/>
    <property type="project" value="GO_Central"/>
</dbReference>
<comment type="subcellular location">
    <subcellularLocation>
        <location evidence="1">Membrane</location>
        <topology evidence="1">Single-pass type I membrane protein</topology>
    </subcellularLocation>
</comment>
<evidence type="ECO:0000313" key="20">
    <source>
        <dbReference type="Proteomes" id="UP000015101"/>
    </source>
</evidence>
<evidence type="ECO:0000256" key="15">
    <source>
        <dbReference type="SAM" id="MobiDB-lite"/>
    </source>
</evidence>
<dbReference type="InterPro" id="IPR050401">
    <property type="entry name" value="Cyclic_nucleotide_synthase"/>
</dbReference>
<dbReference type="Pfam" id="PF00211">
    <property type="entry name" value="Guanylate_cyc"/>
    <property type="match status" value="1"/>
</dbReference>
<dbReference type="KEGG" id="hro:HELRODRAFT_82615"/>
<dbReference type="PANTHER" id="PTHR11920">
    <property type="entry name" value="GUANYLYL CYCLASE"/>
    <property type="match status" value="1"/>
</dbReference>
<reference evidence="18 20" key="2">
    <citation type="journal article" date="2013" name="Nature">
        <title>Insights into bilaterian evolution from three spiralian genomes.</title>
        <authorList>
            <person name="Simakov O."/>
            <person name="Marletaz F."/>
            <person name="Cho S.J."/>
            <person name="Edsinger-Gonzales E."/>
            <person name="Havlak P."/>
            <person name="Hellsten U."/>
            <person name="Kuo D.H."/>
            <person name="Larsson T."/>
            <person name="Lv J."/>
            <person name="Arendt D."/>
            <person name="Savage R."/>
            <person name="Osoegawa K."/>
            <person name="de Jong P."/>
            <person name="Grimwood J."/>
            <person name="Chapman J.A."/>
            <person name="Shapiro H."/>
            <person name="Aerts A."/>
            <person name="Otillar R.P."/>
            <person name="Terry A.Y."/>
            <person name="Boore J.L."/>
            <person name="Grigoriev I.V."/>
            <person name="Lindberg D.R."/>
            <person name="Seaver E.C."/>
            <person name="Weisblat D.A."/>
            <person name="Putnam N.H."/>
            <person name="Rokhsar D.S."/>
        </authorList>
    </citation>
    <scope>NUCLEOTIDE SEQUENCE</scope>
</reference>
<evidence type="ECO:0000256" key="7">
    <source>
        <dbReference type="ARBA" id="ARBA00023134"/>
    </source>
</evidence>
<dbReference type="InParanoid" id="T1G4U3"/>
<dbReference type="STRING" id="6412.T1G4U3"/>
<dbReference type="OrthoDB" id="1890790at2759"/>
<proteinExistence type="inferred from homology"/>
<dbReference type="Proteomes" id="UP000015101">
    <property type="component" value="Unassembled WGS sequence"/>
</dbReference>
<dbReference type="EMBL" id="KB096864">
    <property type="protein sequence ID" value="ESO00947.1"/>
    <property type="molecule type" value="Genomic_DNA"/>
</dbReference>
<dbReference type="CDD" id="cd07302">
    <property type="entry name" value="CHD"/>
    <property type="match status" value="1"/>
</dbReference>
<dbReference type="EMBL" id="AMQM01005284">
    <property type="status" value="NOT_ANNOTATED_CDS"/>
    <property type="molecule type" value="Genomic_DNA"/>
</dbReference>
<dbReference type="FunFam" id="3.30.70.1230:FF:000004">
    <property type="entry name" value="Guanylate cyclase"/>
    <property type="match status" value="1"/>
</dbReference>
<keyword evidence="9" id="KW-0675">Receptor</keyword>
<evidence type="ECO:0000256" key="9">
    <source>
        <dbReference type="ARBA" id="ARBA00023170"/>
    </source>
</evidence>
<dbReference type="InterPro" id="IPR001054">
    <property type="entry name" value="A/G_cyclase"/>
</dbReference>
<dbReference type="Pfam" id="PF07714">
    <property type="entry name" value="PK_Tyr_Ser-Thr"/>
    <property type="match status" value="1"/>
</dbReference>
<comment type="catalytic activity">
    <reaction evidence="14">
        <text>GTP = 3',5'-cyclic GMP + diphosphate</text>
        <dbReference type="Rhea" id="RHEA:13665"/>
        <dbReference type="ChEBI" id="CHEBI:33019"/>
        <dbReference type="ChEBI" id="CHEBI:37565"/>
        <dbReference type="ChEBI" id="CHEBI:57746"/>
        <dbReference type="EC" id="4.6.1.2"/>
    </reaction>
</comment>
<dbReference type="GO" id="GO:0005886">
    <property type="term" value="C:plasma membrane"/>
    <property type="evidence" value="ECO:0000318"/>
    <property type="project" value="GO_Central"/>
</dbReference>
<dbReference type="InterPro" id="IPR011009">
    <property type="entry name" value="Kinase-like_dom_sf"/>
</dbReference>
<accession>T1G4U3</accession>
<dbReference type="OMA" id="MIFIHDS"/>
<keyword evidence="4" id="KW-0732">Signal</keyword>
<evidence type="ECO:0000256" key="13">
    <source>
        <dbReference type="RuleBase" id="RU000405"/>
    </source>
</evidence>
<dbReference type="PROSITE" id="PS50125">
    <property type="entry name" value="GUANYLATE_CYCLASE_2"/>
    <property type="match status" value="1"/>
</dbReference>
<gene>
    <name evidence="19" type="primary">20216091</name>
    <name evidence="18" type="ORF">HELRODRAFT_82615</name>
</gene>
<dbReference type="GO" id="GO:0005524">
    <property type="term" value="F:ATP binding"/>
    <property type="evidence" value="ECO:0007669"/>
    <property type="project" value="InterPro"/>
</dbReference>
<dbReference type="GO" id="GO:0004672">
    <property type="term" value="F:protein kinase activity"/>
    <property type="evidence" value="ECO:0007669"/>
    <property type="project" value="InterPro"/>
</dbReference>
<dbReference type="PROSITE" id="PS50011">
    <property type="entry name" value="PROTEIN_KINASE_DOM"/>
    <property type="match status" value="1"/>
</dbReference>
<dbReference type="Gene3D" id="3.40.50.2300">
    <property type="match status" value="3"/>
</dbReference>
<dbReference type="FunFam" id="1.10.510.10:FF:001892">
    <property type="entry name" value="Guanylate cyclase"/>
    <property type="match status" value="1"/>
</dbReference>
<keyword evidence="5" id="KW-0547">Nucleotide-binding</keyword>
<protein>
    <recommendedName>
        <fullName evidence="2 14">Guanylate cyclase</fullName>
        <ecNumber evidence="2 14">4.6.1.2</ecNumber>
    </recommendedName>
</protein>
<reference evidence="20" key="1">
    <citation type="submission" date="2012-12" db="EMBL/GenBank/DDBJ databases">
        <authorList>
            <person name="Hellsten U."/>
            <person name="Grimwood J."/>
            <person name="Chapman J.A."/>
            <person name="Shapiro H."/>
            <person name="Aerts A."/>
            <person name="Otillar R.P."/>
            <person name="Terry A.Y."/>
            <person name="Boore J.L."/>
            <person name="Simakov O."/>
            <person name="Marletaz F."/>
            <person name="Cho S.-J."/>
            <person name="Edsinger-Gonzales E."/>
            <person name="Havlak P."/>
            <person name="Kuo D.-H."/>
            <person name="Larsson T."/>
            <person name="Lv J."/>
            <person name="Arendt D."/>
            <person name="Savage R."/>
            <person name="Osoegawa K."/>
            <person name="de Jong P."/>
            <person name="Lindberg D.R."/>
            <person name="Seaver E.C."/>
            <person name="Weisblat D.A."/>
            <person name="Putnam N.H."/>
            <person name="Grigoriev I.V."/>
            <person name="Rokhsar D.S."/>
        </authorList>
    </citation>
    <scope>NUCLEOTIDE SEQUENCE</scope>
</reference>
<evidence type="ECO:0000256" key="2">
    <source>
        <dbReference type="ARBA" id="ARBA00012202"/>
    </source>
</evidence>
<evidence type="ECO:0000256" key="10">
    <source>
        <dbReference type="ARBA" id="ARBA00023180"/>
    </source>
</evidence>
<evidence type="ECO:0000256" key="5">
    <source>
        <dbReference type="ARBA" id="ARBA00022741"/>
    </source>
</evidence>
<evidence type="ECO:0000313" key="18">
    <source>
        <dbReference type="EMBL" id="ESO00947.1"/>
    </source>
</evidence>
<evidence type="ECO:0000259" key="16">
    <source>
        <dbReference type="PROSITE" id="PS50011"/>
    </source>
</evidence>
<dbReference type="SMART" id="SM00044">
    <property type="entry name" value="CYCc"/>
    <property type="match status" value="1"/>
</dbReference>
<keyword evidence="7" id="KW-0342">GTP-binding</keyword>
<keyword evidence="11 13" id="KW-0456">Lyase</keyword>
<dbReference type="InterPro" id="IPR000719">
    <property type="entry name" value="Prot_kinase_dom"/>
</dbReference>
<dbReference type="InterPro" id="IPR018297">
    <property type="entry name" value="A/G_cyclase_CS"/>
</dbReference>
<dbReference type="GeneID" id="20216091"/>
<feature type="region of interest" description="Disordered" evidence="15">
    <location>
        <begin position="997"/>
        <end position="1045"/>
    </location>
</feature>
<dbReference type="Gene3D" id="1.10.510.10">
    <property type="entry name" value="Transferase(Phosphotransferase) domain 1"/>
    <property type="match status" value="1"/>
</dbReference>
<dbReference type="HOGENOM" id="CLU_001072_1_2_1"/>
<dbReference type="GO" id="GO:0035556">
    <property type="term" value="P:intracellular signal transduction"/>
    <property type="evidence" value="ECO:0007669"/>
    <property type="project" value="InterPro"/>
</dbReference>
<keyword evidence="3" id="KW-0812">Transmembrane</keyword>
<dbReference type="EnsemblMetazoa" id="HelroT82615">
    <property type="protein sequence ID" value="HelroP82615"/>
    <property type="gene ID" value="HelroG82615"/>
</dbReference>
<dbReference type="GO" id="GO:0001653">
    <property type="term" value="F:peptide receptor activity"/>
    <property type="evidence" value="ECO:0000318"/>
    <property type="project" value="GO_Central"/>
</dbReference>
<keyword evidence="6" id="KW-1133">Transmembrane helix</keyword>
<evidence type="ECO:0000256" key="11">
    <source>
        <dbReference type="ARBA" id="ARBA00023239"/>
    </source>
</evidence>
<feature type="domain" description="Guanylate cyclase" evidence="17">
    <location>
        <begin position="765"/>
        <end position="895"/>
    </location>
</feature>
<evidence type="ECO:0000256" key="14">
    <source>
        <dbReference type="RuleBase" id="RU003431"/>
    </source>
</evidence>
<dbReference type="Pfam" id="PF01094">
    <property type="entry name" value="ANF_receptor"/>
    <property type="match status" value="1"/>
</dbReference>
<dbReference type="SUPFAM" id="SSF55073">
    <property type="entry name" value="Nucleotide cyclase"/>
    <property type="match status" value="1"/>
</dbReference>
<keyword evidence="10" id="KW-0325">Glycoprotein</keyword>
<comment type="similarity">
    <text evidence="13">Belongs to the adenylyl cyclase class-4/guanylyl cyclase family.</text>
</comment>
<sequence>TEFIWQNVSAFIGPEVSCSYEAKLATAWNLPMIGFKCLDSKLTSLNNTFARTSPSINKVSKSVIALMKYFEWTHFQAVVDEKEVWKEAIQSLSELASEHGITMNKNAYLSEPYYQNARNVLTKTYTKTRIYIFFGDPEALIDFVRAMTDLNLGTGEYLVIAVQEEIFEPKKNAEYFKKCRWKWLESYFEEFKKEQALAFAMTLMLFPRTPNESTKYKTFIKEITVSIYASHLYDAVLLYAKALYNVILDGSKPNDGAAIISKIWNSTYESIQGHTIYIDEDGDAEANYTVRRKLQNEDDAFRIYVNKDAMIHNKVSKSLRPIGHFISKGTEIPDFIYERKINWVGGKVPKSEPKCGFDDSKCKIQSGWPIALICLAFGSIFVTGAIFTTRHYLYEQKVASLLWKIDFKDLLMADLDHDLPVNDKMRGRFGRLSYLSTDDSYARIASYKSSLVAVKALKKKHIELTREMKRELLLMKELSHDNLNRFIGACIEPFHVCIVTQYCSRGSLKDILENGDIHLDDVFVASLVFDLIRGMIFLHDSDIISHGNLNTSNCLVDSRWVLQITDYGLHGLRMGQYPQQENQVMWEKLIWKSPEILRDRTIQPRGTQKGDVYSFGLVLFNIHDRAGPWGQTTLTAKNIVENVMYPQKNWLCRPDVSEMKCKDFVSKCILECLSEESELRPDFKFIRIKLKPMQEGLSSNIFDNMLAIMEKYANTLESLVDERTYQLAQEKKTTETLLLRMLPKSVAEQLMKGERVQPEHYESVTIYFSDIVGFTTLSADSTPLEIVNMLNDLYTSFDSVIEAFDVYKVETIGDAYMVASGLPIRNGNNHAGEIASMSLQLLRTIRGFRIRHKPQHTLKLRIGIHSGPVVAGIVGLKMPRYCLFGDTVNTASRMESSGEALKIHCSDQSMLLLKKLGGYDLIARGSICIKGKGRVNTYFLLGEDVSQRRRRMSFEKPELFYQEHHNQSSLFPVSDDDSLKYGSMSLCPPSFNHSINFDSSPKNVSDDSSSSNQLISNKRPQQDKSVSLNGVTTTGSSSSNSSSTILLTENSKVPIVIVTRDFPN</sequence>
<evidence type="ECO:0000256" key="8">
    <source>
        <dbReference type="ARBA" id="ARBA00023136"/>
    </source>
</evidence>
<dbReference type="InterPro" id="IPR001245">
    <property type="entry name" value="Ser-Thr/Tyr_kinase_cat_dom"/>
</dbReference>
<dbReference type="InterPro" id="IPR029787">
    <property type="entry name" value="Nucleotide_cyclase"/>
</dbReference>
<feature type="compositionally biased region" description="Low complexity" evidence="15">
    <location>
        <begin position="998"/>
        <end position="1017"/>
    </location>
</feature>
<evidence type="ECO:0000256" key="3">
    <source>
        <dbReference type="ARBA" id="ARBA00022692"/>
    </source>
</evidence>
<keyword evidence="8" id="KW-0472">Membrane</keyword>
<keyword evidence="20" id="KW-1185">Reference proteome</keyword>
<dbReference type="GO" id="GO:0004383">
    <property type="term" value="F:guanylate cyclase activity"/>
    <property type="evidence" value="ECO:0000318"/>
    <property type="project" value="GO_Central"/>
</dbReference>
<name>T1G4U3_HELRO</name>
<dbReference type="SUPFAM" id="SSF53822">
    <property type="entry name" value="Periplasmic binding protein-like I"/>
    <property type="match status" value="1"/>
</dbReference>
<dbReference type="AlphaFoldDB" id="T1G4U3"/>
<keyword evidence="12 14" id="KW-0141">cGMP biosynthesis</keyword>